<comment type="caution">
    <text evidence="1">The sequence shown here is derived from an EMBL/GenBank/DDBJ whole genome shotgun (WGS) entry which is preliminary data.</text>
</comment>
<protein>
    <submittedName>
        <fullName evidence="1">Uncharacterized protein</fullName>
    </submittedName>
</protein>
<evidence type="ECO:0000313" key="1">
    <source>
        <dbReference type="EMBL" id="KAK7256437.1"/>
    </source>
</evidence>
<gene>
    <name evidence="1" type="ORF">RIF29_29883</name>
</gene>
<proteinExistence type="predicted"/>
<evidence type="ECO:0000313" key="2">
    <source>
        <dbReference type="Proteomes" id="UP001372338"/>
    </source>
</evidence>
<name>A0AAN9EFL1_CROPI</name>
<dbReference type="EMBL" id="JAYWIO010000006">
    <property type="protein sequence ID" value="KAK7256437.1"/>
    <property type="molecule type" value="Genomic_DNA"/>
</dbReference>
<dbReference type="Proteomes" id="UP001372338">
    <property type="component" value="Unassembled WGS sequence"/>
</dbReference>
<accession>A0AAN9EFL1</accession>
<dbReference type="AlphaFoldDB" id="A0AAN9EFL1"/>
<reference evidence="1 2" key="1">
    <citation type="submission" date="2024-01" db="EMBL/GenBank/DDBJ databases">
        <title>The genomes of 5 underutilized Papilionoideae crops provide insights into root nodulation and disease resistanc.</title>
        <authorList>
            <person name="Yuan L."/>
        </authorList>
    </citation>
    <scope>NUCLEOTIDE SEQUENCE [LARGE SCALE GENOMIC DNA]</scope>
    <source>
        <strain evidence="1">ZHUSHIDOU_FW_LH</strain>
        <tissue evidence="1">Leaf</tissue>
    </source>
</reference>
<keyword evidence="2" id="KW-1185">Reference proteome</keyword>
<organism evidence="1 2">
    <name type="scientific">Crotalaria pallida</name>
    <name type="common">Smooth rattlebox</name>
    <name type="synonym">Crotalaria striata</name>
    <dbReference type="NCBI Taxonomy" id="3830"/>
    <lineage>
        <taxon>Eukaryota</taxon>
        <taxon>Viridiplantae</taxon>
        <taxon>Streptophyta</taxon>
        <taxon>Embryophyta</taxon>
        <taxon>Tracheophyta</taxon>
        <taxon>Spermatophyta</taxon>
        <taxon>Magnoliopsida</taxon>
        <taxon>eudicotyledons</taxon>
        <taxon>Gunneridae</taxon>
        <taxon>Pentapetalae</taxon>
        <taxon>rosids</taxon>
        <taxon>fabids</taxon>
        <taxon>Fabales</taxon>
        <taxon>Fabaceae</taxon>
        <taxon>Papilionoideae</taxon>
        <taxon>50 kb inversion clade</taxon>
        <taxon>genistoids sensu lato</taxon>
        <taxon>core genistoids</taxon>
        <taxon>Crotalarieae</taxon>
        <taxon>Crotalaria</taxon>
    </lineage>
</organism>
<sequence length="114" mass="12776">MLDLCPKLNLCPKQLWLHRHRPFFNSSKPSTNIVPSSTSVSEKSSETIPLLSVCVDLSLRLLAAPSSSSQLLRRLLFIVDMVWAYYIMSGICPGHGWCYLVLFGCTCNAIFLAR</sequence>